<gene>
    <name evidence="1" type="ORF">HMPREF1097_01163</name>
</gene>
<protein>
    <submittedName>
        <fullName evidence="1">Uncharacterized protein</fullName>
    </submittedName>
</protein>
<dbReference type="PATRIC" id="fig|997897.5.peg.1240"/>
<dbReference type="AlphaFoldDB" id="R0BBY4"/>
<organism evidence="1 2">
    <name type="scientific">Enterocloster bolteae 90B8</name>
    <dbReference type="NCBI Taxonomy" id="997897"/>
    <lineage>
        <taxon>Bacteria</taxon>
        <taxon>Bacillati</taxon>
        <taxon>Bacillota</taxon>
        <taxon>Clostridia</taxon>
        <taxon>Lachnospirales</taxon>
        <taxon>Lachnospiraceae</taxon>
        <taxon>Enterocloster</taxon>
    </lineage>
</organism>
<sequence length="39" mass="4662">MKRKIENAEQNENVEHIELCIYLNQCDGWEYSPFCLAET</sequence>
<evidence type="ECO:0000313" key="1">
    <source>
        <dbReference type="EMBL" id="ENZ41787.1"/>
    </source>
</evidence>
<dbReference type="Proteomes" id="UP000013041">
    <property type="component" value="Unassembled WGS sequence"/>
</dbReference>
<proteinExistence type="predicted"/>
<evidence type="ECO:0000313" key="2">
    <source>
        <dbReference type="Proteomes" id="UP000013041"/>
    </source>
</evidence>
<accession>R0BBY4</accession>
<comment type="caution">
    <text evidence="1">The sequence shown here is derived from an EMBL/GenBank/DDBJ whole genome shotgun (WGS) entry which is preliminary data.</text>
</comment>
<dbReference type="HOGENOM" id="CLU_3307227_0_0_9"/>
<name>R0BBY4_9FIRM</name>
<reference evidence="1 2" key="1">
    <citation type="submission" date="2013-01" db="EMBL/GenBank/DDBJ databases">
        <title>The Genome Sequence of Clostridium bolteae 90B8.</title>
        <authorList>
            <consortium name="The Broad Institute Genome Sequencing Platform"/>
            <person name="Earl A."/>
            <person name="Ward D."/>
            <person name="Feldgarden M."/>
            <person name="Gevers D."/>
            <person name="Courvalin P."/>
            <person name="Lambert T."/>
            <person name="Walker B."/>
            <person name="Young S.K."/>
            <person name="Zeng Q."/>
            <person name="Gargeya S."/>
            <person name="Fitzgerald M."/>
            <person name="Haas B."/>
            <person name="Abouelleil A."/>
            <person name="Alvarado L."/>
            <person name="Arachchi H.M."/>
            <person name="Berlin A.M."/>
            <person name="Chapman S.B."/>
            <person name="Dewar J."/>
            <person name="Goldberg J."/>
            <person name="Griggs A."/>
            <person name="Gujja S."/>
            <person name="Hansen M."/>
            <person name="Howarth C."/>
            <person name="Imamovic A."/>
            <person name="Larimer J."/>
            <person name="McCowan C."/>
            <person name="Murphy C."/>
            <person name="Neiman D."/>
            <person name="Pearson M."/>
            <person name="Priest M."/>
            <person name="Roberts A."/>
            <person name="Saif S."/>
            <person name="Shea T."/>
            <person name="Sisk P."/>
            <person name="Sykes S."/>
            <person name="Wortman J."/>
            <person name="Nusbaum C."/>
            <person name="Birren B."/>
        </authorList>
    </citation>
    <scope>NUCLEOTIDE SEQUENCE [LARGE SCALE GENOMIC DNA]</scope>
    <source>
        <strain evidence="1 2">90B8</strain>
    </source>
</reference>
<dbReference type="EMBL" id="AGYG01000009">
    <property type="protein sequence ID" value="ENZ41787.1"/>
    <property type="molecule type" value="Genomic_DNA"/>
</dbReference>